<dbReference type="Gene3D" id="1.20.1250.20">
    <property type="entry name" value="MFS general substrate transporter like domains"/>
    <property type="match status" value="1"/>
</dbReference>
<comment type="subcellular location">
    <subcellularLocation>
        <location evidence="1">Cell membrane</location>
        <topology evidence="1">Multi-pass membrane protein</topology>
    </subcellularLocation>
    <subcellularLocation>
        <location evidence="8">Membrane</location>
        <topology evidence="8">Multi-pass membrane protein</topology>
    </subcellularLocation>
</comment>
<feature type="transmembrane region" description="Helical" evidence="9">
    <location>
        <begin position="342"/>
        <end position="363"/>
    </location>
</feature>
<evidence type="ECO:0000256" key="2">
    <source>
        <dbReference type="ARBA" id="ARBA00022448"/>
    </source>
</evidence>
<dbReference type="AlphaFoldDB" id="F9YS83"/>
<feature type="transmembrane region" description="Helical" evidence="9">
    <location>
        <begin position="375"/>
        <end position="394"/>
    </location>
</feature>
<accession>F9YS83</accession>
<dbReference type="InterPro" id="IPR018456">
    <property type="entry name" value="PTR2_symporter_CS"/>
</dbReference>
<dbReference type="eggNOG" id="COG3104">
    <property type="taxonomic scope" value="Bacteria"/>
</dbReference>
<feature type="transmembrane region" description="Helical" evidence="9">
    <location>
        <begin position="266"/>
        <end position="284"/>
    </location>
</feature>
<feature type="transmembrane region" description="Helical" evidence="9">
    <location>
        <begin position="47"/>
        <end position="65"/>
    </location>
</feature>
<proteinExistence type="inferred from homology"/>
<feature type="transmembrane region" description="Helical" evidence="9">
    <location>
        <begin position="605"/>
        <end position="627"/>
    </location>
</feature>
<feature type="transmembrane region" description="Helical" evidence="9">
    <location>
        <begin position="236"/>
        <end position="260"/>
    </location>
</feature>
<evidence type="ECO:0000256" key="3">
    <source>
        <dbReference type="ARBA" id="ARBA00022475"/>
    </source>
</evidence>
<keyword evidence="11" id="KW-1185">Reference proteome</keyword>
<evidence type="ECO:0000313" key="11">
    <source>
        <dbReference type="Proteomes" id="UP000008895"/>
    </source>
</evidence>
<feature type="transmembrane region" description="Helical" evidence="9">
    <location>
        <begin position="406"/>
        <end position="431"/>
    </location>
</feature>
<keyword evidence="3" id="KW-1003">Cell membrane</keyword>
<feature type="transmembrane region" description="Helical" evidence="9">
    <location>
        <begin position="77"/>
        <end position="98"/>
    </location>
</feature>
<dbReference type="NCBIfam" id="TIGR00924">
    <property type="entry name" value="yjdL_sub1_fam"/>
    <property type="match status" value="1"/>
</dbReference>
<dbReference type="EMBL" id="CP002113">
    <property type="protein sequence ID" value="AEK22636.1"/>
    <property type="molecule type" value="Genomic_DNA"/>
</dbReference>
<dbReference type="PANTHER" id="PTHR23517:SF15">
    <property type="entry name" value="PROTON-DEPENDENT OLIGOPEPTIDE FAMILY TRANSPORT PROTEIN"/>
    <property type="match status" value="1"/>
</dbReference>
<keyword evidence="7 9" id="KW-0472">Membrane</keyword>
<evidence type="ECO:0000256" key="7">
    <source>
        <dbReference type="ARBA" id="ARBA00023136"/>
    </source>
</evidence>
<evidence type="ECO:0000313" key="10">
    <source>
        <dbReference type="EMBL" id="AEK22636.1"/>
    </source>
</evidence>
<comment type="similarity">
    <text evidence="8">Belongs to the major facilitator superfamily. Proton-dependent oligopeptide transporter (POT/PTR) (TC 2.A.17) family.</text>
</comment>
<dbReference type="GO" id="GO:1904680">
    <property type="term" value="F:peptide transmembrane transporter activity"/>
    <property type="evidence" value="ECO:0007669"/>
    <property type="project" value="InterPro"/>
</dbReference>
<dbReference type="InterPro" id="IPR005279">
    <property type="entry name" value="Dipep/tripep_permease"/>
</dbReference>
<dbReference type="PANTHER" id="PTHR23517">
    <property type="entry name" value="RESISTANCE PROTEIN MDTM, PUTATIVE-RELATED-RELATED"/>
    <property type="match status" value="1"/>
</dbReference>
<dbReference type="Proteomes" id="UP000008895">
    <property type="component" value="Chromosome"/>
</dbReference>
<keyword evidence="5" id="KW-0653">Protein transport</keyword>
<dbReference type="STRING" id="860228.Ccan_05160"/>
<protein>
    <submittedName>
        <fullName evidence="10">Uncharacterized transporter yclF</fullName>
    </submittedName>
</protein>
<feature type="transmembrane region" description="Helical" evidence="9">
    <location>
        <begin position="195"/>
        <end position="215"/>
    </location>
</feature>
<feature type="transmembrane region" description="Helical" evidence="9">
    <location>
        <begin position="169"/>
        <end position="189"/>
    </location>
</feature>
<dbReference type="PROSITE" id="PS01023">
    <property type="entry name" value="PTR2_2"/>
    <property type="match status" value="1"/>
</dbReference>
<feature type="transmembrane region" description="Helical" evidence="9">
    <location>
        <begin position="296"/>
        <end position="314"/>
    </location>
</feature>
<evidence type="ECO:0000256" key="9">
    <source>
        <dbReference type="SAM" id="Phobius"/>
    </source>
</evidence>
<feature type="transmembrane region" description="Helical" evidence="9">
    <location>
        <begin position="6"/>
        <end position="26"/>
    </location>
</feature>
<feature type="transmembrane region" description="Helical" evidence="9">
    <location>
        <begin position="130"/>
        <end position="148"/>
    </location>
</feature>
<evidence type="ECO:0000256" key="1">
    <source>
        <dbReference type="ARBA" id="ARBA00004651"/>
    </source>
</evidence>
<dbReference type="KEGG" id="ccm:Ccan_05160"/>
<dbReference type="SUPFAM" id="SSF103473">
    <property type="entry name" value="MFS general substrate transporter"/>
    <property type="match status" value="1"/>
</dbReference>
<reference evidence="10 11" key="1">
    <citation type="journal article" date="2011" name="J. Bacteriol.">
        <title>Complete genome sequence of the dog commensal and human pathogen Capnocytophaga canimorsus strain 5.</title>
        <authorList>
            <person name="Manfredi P."/>
            <person name="Pagni M."/>
            <person name="Cornelis G.R."/>
        </authorList>
    </citation>
    <scope>NUCLEOTIDE SEQUENCE [LARGE SCALE GENOMIC DNA]</scope>
    <source>
        <strain evidence="11">5</strain>
    </source>
</reference>
<dbReference type="Pfam" id="PF00854">
    <property type="entry name" value="PTR2"/>
    <property type="match status" value="1"/>
</dbReference>
<evidence type="ECO:0000256" key="5">
    <source>
        <dbReference type="ARBA" id="ARBA00022856"/>
    </source>
</evidence>
<keyword evidence="5" id="KW-0571">Peptide transport</keyword>
<evidence type="ECO:0000256" key="8">
    <source>
        <dbReference type="RuleBase" id="RU003755"/>
    </source>
</evidence>
<dbReference type="InterPro" id="IPR036259">
    <property type="entry name" value="MFS_trans_sf"/>
</dbReference>
<dbReference type="InterPro" id="IPR000109">
    <property type="entry name" value="POT_fam"/>
</dbReference>
<dbReference type="InterPro" id="IPR050171">
    <property type="entry name" value="MFS_Transporters"/>
</dbReference>
<dbReference type="GO" id="GO:0005886">
    <property type="term" value="C:plasma membrane"/>
    <property type="evidence" value="ECO:0007669"/>
    <property type="project" value="UniProtKB-SubCell"/>
</dbReference>
<sequence length="635" mass="70310">MLNPDYKLMLIAWLGVALWVGFVIFSNRKIHPKALFTLFMVELWERFSYYGMRALLILYMTANLVDGGFQFDDAKAFGIYGAYGALVYLTPILGGYFADKLIGFRRAIAFGAILMAAGQFTLFANNQTTFFIGLALLVVGNGFFKPNISSMIGRFYADGDKRRDGAFTLFYMGINMGAFLAPLTCGAIGENEGWQYGFLTAGIGMLLGFIIFFLASRTSVFQNIGLAPDEKPAKNVVSFVPNSILPYVAAAVMVGCSLLLIQHETVVDYMLGALAVIIIGYLLFQASKMELVAKQRIWVVVLLLLFTTIFWTFFELAGSALNLFTARNVDKMLFGFEMKTTYFQSFNPLYIMLFAPVFSWIWIKLSNLNKEPAAPYKFGTGLLLLGLGFLVLKFGGSYAKLGMVPAIFMALLYLLHTLGELALSPVGLSLVTKLSPKHMVAFMMGIWFLSSSIAHQGGKHIAKLTTVNEKSIVEGTSFQNADIDKDIKAVLSEKTFKDKLEKSSVESILVSDAFIERLNKLNPQRQYAKSVVTIKETLEDAENYSGTKKDNIVKSATQEFLSFKGNEVNTQVATFADYESLVEKSPEMAIVNVIKGESLNKGLSVFTMLGFIAIGCGIVLFLMGPFITRWMHGVK</sequence>
<keyword evidence="2 8" id="KW-0813">Transport</keyword>
<dbReference type="HOGENOM" id="CLU_004790_0_2_10"/>
<dbReference type="CDD" id="cd17346">
    <property type="entry name" value="MFS_DtpA_like"/>
    <property type="match status" value="1"/>
</dbReference>
<dbReference type="RefSeq" id="WP_013996628.1">
    <property type="nucleotide sequence ID" value="NC_015846.1"/>
</dbReference>
<dbReference type="OrthoDB" id="9772725at2"/>
<feature type="transmembrane region" description="Helical" evidence="9">
    <location>
        <begin position="107"/>
        <end position="124"/>
    </location>
</feature>
<evidence type="ECO:0000256" key="4">
    <source>
        <dbReference type="ARBA" id="ARBA00022692"/>
    </source>
</evidence>
<keyword evidence="6 9" id="KW-1133">Transmembrane helix</keyword>
<organism evidence="10 11">
    <name type="scientific">Capnocytophaga canimorsus (strain 5)</name>
    <dbReference type="NCBI Taxonomy" id="860228"/>
    <lineage>
        <taxon>Bacteria</taxon>
        <taxon>Pseudomonadati</taxon>
        <taxon>Bacteroidota</taxon>
        <taxon>Flavobacteriia</taxon>
        <taxon>Flavobacteriales</taxon>
        <taxon>Flavobacteriaceae</taxon>
        <taxon>Capnocytophaga</taxon>
    </lineage>
</organism>
<name>F9YS83_CAPCC</name>
<evidence type="ECO:0000256" key="6">
    <source>
        <dbReference type="ARBA" id="ARBA00022989"/>
    </source>
</evidence>
<dbReference type="GO" id="GO:0006857">
    <property type="term" value="P:oligopeptide transport"/>
    <property type="evidence" value="ECO:0007669"/>
    <property type="project" value="InterPro"/>
</dbReference>
<gene>
    <name evidence="10" type="ordered locus">Ccan_05160</name>
</gene>
<keyword evidence="4 8" id="KW-0812">Transmembrane</keyword>